<organism evidence="2">
    <name type="scientific">hydrothermal vent metagenome</name>
    <dbReference type="NCBI Taxonomy" id="652676"/>
    <lineage>
        <taxon>unclassified sequences</taxon>
        <taxon>metagenomes</taxon>
        <taxon>ecological metagenomes</taxon>
    </lineage>
</organism>
<dbReference type="AlphaFoldDB" id="A0A3B0Y8R3"/>
<keyword evidence="1" id="KW-1133">Transmembrane helix</keyword>
<keyword evidence="1" id="KW-0812">Transmembrane</keyword>
<evidence type="ECO:0000256" key="1">
    <source>
        <dbReference type="SAM" id="Phobius"/>
    </source>
</evidence>
<protein>
    <submittedName>
        <fullName evidence="2">Uncharacterized protein</fullName>
    </submittedName>
</protein>
<sequence length="86" mass="9982">MKKKWSVVVWIILWLPLGLLFPTHEHFPMGGLFSPISVFIVPFMGDSTHSTFNFDWQYVYLPALFFWAGGAVFVGLTQYITRLLKK</sequence>
<name>A0A3B0Y8R3_9ZZZZ</name>
<proteinExistence type="predicted"/>
<gene>
    <name evidence="2" type="ORF">MNBD_GAMMA08-1997</name>
</gene>
<accession>A0A3B0Y8R3</accession>
<feature type="transmembrane region" description="Helical" evidence="1">
    <location>
        <begin position="58"/>
        <end position="80"/>
    </location>
</feature>
<evidence type="ECO:0000313" key="2">
    <source>
        <dbReference type="EMBL" id="VAW64964.1"/>
    </source>
</evidence>
<reference evidence="2" key="1">
    <citation type="submission" date="2018-06" db="EMBL/GenBank/DDBJ databases">
        <authorList>
            <person name="Zhirakovskaya E."/>
        </authorList>
    </citation>
    <scope>NUCLEOTIDE SEQUENCE</scope>
</reference>
<dbReference type="EMBL" id="UOFH01000302">
    <property type="protein sequence ID" value="VAW64964.1"/>
    <property type="molecule type" value="Genomic_DNA"/>
</dbReference>
<keyword evidence="1" id="KW-0472">Membrane</keyword>